<proteinExistence type="predicted"/>
<keyword evidence="1" id="KW-0732">Signal</keyword>
<reference evidence="2 3" key="1">
    <citation type="journal article" date="2010" name="Nature">
        <title>Genome sequencing and analysis of the model grass Brachypodium distachyon.</title>
        <authorList>
            <consortium name="International Brachypodium Initiative"/>
        </authorList>
    </citation>
    <scope>NUCLEOTIDE SEQUENCE [LARGE SCALE GENOMIC DNA]</scope>
    <source>
        <strain evidence="2 3">Bd21</strain>
    </source>
</reference>
<reference evidence="3" key="3">
    <citation type="submission" date="2018-08" db="UniProtKB">
        <authorList>
            <consortium name="EnsemblPlants"/>
        </authorList>
    </citation>
    <scope>IDENTIFICATION</scope>
    <source>
        <strain evidence="3">cv. Bd21</strain>
    </source>
</reference>
<sequence length="78" mass="8438">MRFALALLPVTLALLMLASDANEEQCTTVTKKKFGGCLQGACEDDCHELEKRHYPALMPSVFIRGASAPSADILGENK</sequence>
<reference evidence="2" key="2">
    <citation type="submission" date="2017-06" db="EMBL/GenBank/DDBJ databases">
        <title>WGS assembly of Brachypodium distachyon.</title>
        <authorList>
            <consortium name="The International Brachypodium Initiative"/>
            <person name="Lucas S."/>
            <person name="Harmon-Smith M."/>
            <person name="Lail K."/>
            <person name="Tice H."/>
            <person name="Grimwood J."/>
            <person name="Bruce D."/>
            <person name="Barry K."/>
            <person name="Shu S."/>
            <person name="Lindquist E."/>
            <person name="Wang M."/>
            <person name="Pitluck S."/>
            <person name="Vogel J.P."/>
            <person name="Garvin D.F."/>
            <person name="Mockler T.C."/>
            <person name="Schmutz J."/>
            <person name="Rokhsar D."/>
            <person name="Bevan M.W."/>
        </authorList>
    </citation>
    <scope>NUCLEOTIDE SEQUENCE</scope>
    <source>
        <strain evidence="2">Bd21</strain>
    </source>
</reference>
<dbReference type="Gramene" id="PNT69897">
    <property type="protein sequence ID" value="PNT69897"/>
    <property type="gene ID" value="BRADI_2g02575v3"/>
</dbReference>
<organism evidence="2">
    <name type="scientific">Brachypodium distachyon</name>
    <name type="common">Purple false brome</name>
    <name type="synonym">Trachynia distachya</name>
    <dbReference type="NCBI Taxonomy" id="15368"/>
    <lineage>
        <taxon>Eukaryota</taxon>
        <taxon>Viridiplantae</taxon>
        <taxon>Streptophyta</taxon>
        <taxon>Embryophyta</taxon>
        <taxon>Tracheophyta</taxon>
        <taxon>Spermatophyta</taxon>
        <taxon>Magnoliopsida</taxon>
        <taxon>Liliopsida</taxon>
        <taxon>Poales</taxon>
        <taxon>Poaceae</taxon>
        <taxon>BOP clade</taxon>
        <taxon>Pooideae</taxon>
        <taxon>Stipodae</taxon>
        <taxon>Brachypodieae</taxon>
        <taxon>Brachypodium</taxon>
    </lineage>
</organism>
<dbReference type="EMBL" id="CM000881">
    <property type="protein sequence ID" value="PNT69897.1"/>
    <property type="molecule type" value="Genomic_DNA"/>
</dbReference>
<evidence type="ECO:0008006" key="5">
    <source>
        <dbReference type="Google" id="ProtNLM"/>
    </source>
</evidence>
<gene>
    <name evidence="2" type="ORF">BRADI_2g02575v3</name>
</gene>
<dbReference type="InParanoid" id="I1HBT8"/>
<keyword evidence="4" id="KW-1185">Reference proteome</keyword>
<protein>
    <recommendedName>
        <fullName evidence="5">Knottin scorpion toxin-like domain-containing protein</fullName>
    </recommendedName>
</protein>
<evidence type="ECO:0000313" key="4">
    <source>
        <dbReference type="Proteomes" id="UP000008810"/>
    </source>
</evidence>
<dbReference type="HOGENOM" id="CLU_2625374_0_0_1"/>
<feature type="signal peptide" evidence="1">
    <location>
        <begin position="1"/>
        <end position="21"/>
    </location>
</feature>
<dbReference type="EnsemblPlants" id="PNT69897">
    <property type="protein sequence ID" value="PNT69897"/>
    <property type="gene ID" value="BRADI_2g02575v3"/>
</dbReference>
<evidence type="ECO:0000256" key="1">
    <source>
        <dbReference type="SAM" id="SignalP"/>
    </source>
</evidence>
<evidence type="ECO:0000313" key="2">
    <source>
        <dbReference type="EMBL" id="PNT69897.1"/>
    </source>
</evidence>
<accession>I1HBT8</accession>
<feature type="chain" id="PRO_5003642084" description="Knottin scorpion toxin-like domain-containing protein" evidence="1">
    <location>
        <begin position="22"/>
        <end position="78"/>
    </location>
</feature>
<dbReference type="AlphaFoldDB" id="I1HBT8"/>
<dbReference type="Proteomes" id="UP000008810">
    <property type="component" value="Chromosome 2"/>
</dbReference>
<evidence type="ECO:0000313" key="3">
    <source>
        <dbReference type="EnsemblPlants" id="PNT69897"/>
    </source>
</evidence>
<name>I1HBT8_BRADI</name>